<evidence type="ECO:0000313" key="2">
    <source>
        <dbReference type="EMBL" id="KAK9033238.1"/>
    </source>
</evidence>
<proteinExistence type="predicted"/>
<organism evidence="2 3">
    <name type="scientific">Hibiscus sabdariffa</name>
    <name type="common">roselle</name>
    <dbReference type="NCBI Taxonomy" id="183260"/>
    <lineage>
        <taxon>Eukaryota</taxon>
        <taxon>Viridiplantae</taxon>
        <taxon>Streptophyta</taxon>
        <taxon>Embryophyta</taxon>
        <taxon>Tracheophyta</taxon>
        <taxon>Spermatophyta</taxon>
        <taxon>Magnoliopsida</taxon>
        <taxon>eudicotyledons</taxon>
        <taxon>Gunneridae</taxon>
        <taxon>Pentapetalae</taxon>
        <taxon>rosids</taxon>
        <taxon>malvids</taxon>
        <taxon>Malvales</taxon>
        <taxon>Malvaceae</taxon>
        <taxon>Malvoideae</taxon>
        <taxon>Hibiscus</taxon>
    </lineage>
</organism>
<dbReference type="Proteomes" id="UP001396334">
    <property type="component" value="Unassembled WGS sequence"/>
</dbReference>
<feature type="compositionally biased region" description="Acidic residues" evidence="1">
    <location>
        <begin position="88"/>
        <end position="101"/>
    </location>
</feature>
<dbReference type="EMBL" id="JBBPBN010000008">
    <property type="protein sequence ID" value="KAK9033238.1"/>
    <property type="molecule type" value="Genomic_DNA"/>
</dbReference>
<evidence type="ECO:0000256" key="1">
    <source>
        <dbReference type="SAM" id="MobiDB-lite"/>
    </source>
</evidence>
<reference evidence="2 3" key="1">
    <citation type="journal article" date="2024" name="G3 (Bethesda)">
        <title>Genome assembly of Hibiscus sabdariffa L. provides insights into metabolisms of medicinal natural products.</title>
        <authorList>
            <person name="Kim T."/>
        </authorList>
    </citation>
    <scope>NUCLEOTIDE SEQUENCE [LARGE SCALE GENOMIC DNA]</scope>
    <source>
        <strain evidence="2">TK-2024</strain>
        <tissue evidence="2">Old leaves</tissue>
    </source>
</reference>
<sequence>MLPQSSLNFPSFPQDLLKPTKAKMPEQQPAQPTAEHTSNQPQEKPLGSDSASSSPTPPDATPQHNSNPKQQRKGKEPINTPVTPAVETDSEETVAFEEEEEPQRTPTPPVAPTPVRRRATKRTYGRVLVEDSDEELHLAHIVALLGTLVLGGHFSRYCLRKVVGGCFMCREDEVLKAELKEKKL</sequence>
<gene>
    <name evidence="2" type="ORF">V6N11_018273</name>
</gene>
<keyword evidence="3" id="KW-1185">Reference proteome</keyword>
<evidence type="ECO:0000313" key="3">
    <source>
        <dbReference type="Proteomes" id="UP001396334"/>
    </source>
</evidence>
<protein>
    <submittedName>
        <fullName evidence="2">Uncharacterized protein</fullName>
    </submittedName>
</protein>
<name>A0ABR2T6Y4_9ROSI</name>
<accession>A0ABR2T6Y4</accession>
<comment type="caution">
    <text evidence="2">The sequence shown here is derived from an EMBL/GenBank/DDBJ whole genome shotgun (WGS) entry which is preliminary data.</text>
</comment>
<feature type="compositionally biased region" description="Polar residues" evidence="1">
    <location>
        <begin position="1"/>
        <end position="11"/>
    </location>
</feature>
<feature type="compositionally biased region" description="Polar residues" evidence="1">
    <location>
        <begin position="28"/>
        <end position="42"/>
    </location>
</feature>
<feature type="region of interest" description="Disordered" evidence="1">
    <location>
        <begin position="1"/>
        <end position="118"/>
    </location>
</feature>